<dbReference type="KEGG" id="stri:C7M71_011750"/>
<dbReference type="GO" id="GO:0003723">
    <property type="term" value="F:RNA binding"/>
    <property type="evidence" value="ECO:0007669"/>
    <property type="project" value="InterPro"/>
</dbReference>
<comment type="caution">
    <text evidence="4">Lacks conserved residue(s) required for the propagation of feature annotation.</text>
</comment>
<dbReference type="HAMAP" id="MF_00171">
    <property type="entry name" value="TruA"/>
    <property type="match status" value="1"/>
</dbReference>
<dbReference type="FunFam" id="3.30.70.580:FF:000008">
    <property type="entry name" value="tRNA pseudouridine synthase A"/>
    <property type="match status" value="1"/>
</dbReference>
<dbReference type="GO" id="GO:0160147">
    <property type="term" value="F:tRNA pseudouridine(38-40) synthase activity"/>
    <property type="evidence" value="ECO:0007669"/>
    <property type="project" value="UniProtKB-EC"/>
</dbReference>
<evidence type="ECO:0000256" key="5">
    <source>
        <dbReference type="PIRSR" id="PIRSR001430-1"/>
    </source>
</evidence>
<keyword evidence="3 4" id="KW-0413">Isomerase</keyword>
<organism evidence="9 10">
    <name type="scientific">Peterkaempfera bronchialis</name>
    <dbReference type="NCBI Taxonomy" id="2126346"/>
    <lineage>
        <taxon>Bacteria</taxon>
        <taxon>Bacillati</taxon>
        <taxon>Actinomycetota</taxon>
        <taxon>Actinomycetes</taxon>
        <taxon>Kitasatosporales</taxon>
        <taxon>Streptomycetaceae</taxon>
        <taxon>Peterkaempfera</taxon>
    </lineage>
</organism>
<reference evidence="10" key="1">
    <citation type="submission" date="2018-07" db="EMBL/GenBank/DDBJ databases">
        <title>Streptacidiphilus bronchialis DSM 106435 chromosome.</title>
        <authorList>
            <person name="Batra D."/>
            <person name="Gulvik C.A."/>
        </authorList>
    </citation>
    <scope>NUCLEOTIDE SEQUENCE [LARGE SCALE GENOMIC DNA]</scope>
    <source>
        <strain evidence="10">DSM 106435</strain>
    </source>
</reference>
<dbReference type="EMBL" id="CP031264">
    <property type="protein sequence ID" value="AXI81351.1"/>
    <property type="molecule type" value="Genomic_DNA"/>
</dbReference>
<dbReference type="SUPFAM" id="SSF55120">
    <property type="entry name" value="Pseudouridine synthase"/>
    <property type="match status" value="1"/>
</dbReference>
<dbReference type="AlphaFoldDB" id="A0A345T5U6"/>
<comment type="function">
    <text evidence="4">Formation of pseudouridine at positions 38, 39 and 40 in the anticodon stem and loop of transfer RNAs.</text>
</comment>
<evidence type="ECO:0000259" key="8">
    <source>
        <dbReference type="Pfam" id="PF01416"/>
    </source>
</evidence>
<evidence type="ECO:0000256" key="2">
    <source>
        <dbReference type="ARBA" id="ARBA00022694"/>
    </source>
</evidence>
<dbReference type="OrthoDB" id="9811823at2"/>
<feature type="active site" description="Nucleophile" evidence="4 5">
    <location>
        <position position="62"/>
    </location>
</feature>
<gene>
    <name evidence="4" type="primary">truA</name>
    <name evidence="9" type="ORF">C7M71_011750</name>
</gene>
<feature type="domain" description="Pseudouridine synthase I TruA alpha/beta" evidence="8">
    <location>
        <begin position="157"/>
        <end position="268"/>
    </location>
</feature>
<dbReference type="InterPro" id="IPR020094">
    <property type="entry name" value="TruA/RsuA/RluB/E/F_N"/>
</dbReference>
<dbReference type="Pfam" id="PF01416">
    <property type="entry name" value="PseudoU_synth_1"/>
    <property type="match status" value="1"/>
</dbReference>
<evidence type="ECO:0000256" key="7">
    <source>
        <dbReference type="RuleBase" id="RU003792"/>
    </source>
</evidence>
<name>A0A345T5U6_9ACTN</name>
<evidence type="ECO:0000313" key="9">
    <source>
        <dbReference type="EMBL" id="AXI81351.1"/>
    </source>
</evidence>
<dbReference type="InterPro" id="IPR001406">
    <property type="entry name" value="PsdUridine_synth_TruA"/>
</dbReference>
<comment type="similarity">
    <text evidence="1 4 7">Belongs to the tRNA pseudouridine synthase TruA family.</text>
</comment>
<evidence type="ECO:0000256" key="4">
    <source>
        <dbReference type="HAMAP-Rule" id="MF_00171"/>
    </source>
</evidence>
<dbReference type="PANTHER" id="PTHR11142">
    <property type="entry name" value="PSEUDOURIDYLATE SYNTHASE"/>
    <property type="match status" value="1"/>
</dbReference>
<dbReference type="PIRSF" id="PIRSF001430">
    <property type="entry name" value="tRNA_psdUrid_synth"/>
    <property type="match status" value="1"/>
</dbReference>
<comment type="subunit">
    <text evidence="4">Homodimer.</text>
</comment>
<sequence>MLDGPAEGSVRVRLDLAYDGAEFSGWARQPGRRTVQGELEEALRTVLRTGLPVELTVAGRTDAGVHARGQVAHVDLPAELWAAHREKLGRRLAGRLPADVRVWSLGEAPHGFDARFAAIWRRYAYRVSDHPGGVDPLRRGHVLWHDRPLDVAAMNEAARLLLGEHDFAAYCKKREGATTVRTLLELEWERTTADAMAHGDGTGLVVATVRADAFCHNMVRALVGAMLLVGDGRRPVGFPGEVLAGRVRNSAVNVVRPHGLTLEEVGYPADELLLERNRTARRMRTLPGVPVSPPGR</sequence>
<evidence type="ECO:0000256" key="6">
    <source>
        <dbReference type="PIRSR" id="PIRSR001430-2"/>
    </source>
</evidence>
<comment type="catalytic activity">
    <reaction evidence="4 7">
        <text>uridine(38/39/40) in tRNA = pseudouridine(38/39/40) in tRNA</text>
        <dbReference type="Rhea" id="RHEA:22376"/>
        <dbReference type="Rhea" id="RHEA-COMP:10085"/>
        <dbReference type="Rhea" id="RHEA-COMP:10087"/>
        <dbReference type="ChEBI" id="CHEBI:65314"/>
        <dbReference type="ChEBI" id="CHEBI:65315"/>
        <dbReference type="EC" id="5.4.99.12"/>
    </reaction>
</comment>
<feature type="binding site" evidence="4 6">
    <location>
        <position position="123"/>
    </location>
    <ligand>
        <name>substrate</name>
    </ligand>
</feature>
<dbReference type="GO" id="GO:0031119">
    <property type="term" value="P:tRNA pseudouridine synthesis"/>
    <property type="evidence" value="ECO:0007669"/>
    <property type="project" value="UniProtKB-UniRule"/>
</dbReference>
<dbReference type="PANTHER" id="PTHR11142:SF0">
    <property type="entry name" value="TRNA PSEUDOURIDINE SYNTHASE-LIKE 1"/>
    <property type="match status" value="1"/>
</dbReference>
<dbReference type="InterPro" id="IPR020097">
    <property type="entry name" value="PsdUridine_synth_TruA_a/b_dom"/>
</dbReference>
<dbReference type="InterPro" id="IPR020103">
    <property type="entry name" value="PsdUridine_synth_cat_dom_sf"/>
</dbReference>
<dbReference type="FunFam" id="3.30.70.660:FF:000003">
    <property type="entry name" value="tRNA pseudouridine synthase A"/>
    <property type="match status" value="1"/>
</dbReference>
<dbReference type="Gene3D" id="3.30.70.580">
    <property type="entry name" value="Pseudouridine synthase I, catalytic domain, N-terminal subdomain"/>
    <property type="match status" value="1"/>
</dbReference>
<dbReference type="NCBIfam" id="TIGR00071">
    <property type="entry name" value="hisT_truA"/>
    <property type="match status" value="1"/>
</dbReference>
<dbReference type="EC" id="5.4.99.12" evidence="4"/>
<evidence type="ECO:0000256" key="3">
    <source>
        <dbReference type="ARBA" id="ARBA00023235"/>
    </source>
</evidence>
<keyword evidence="10" id="KW-1185">Reference proteome</keyword>
<dbReference type="Proteomes" id="UP000249340">
    <property type="component" value="Chromosome"/>
</dbReference>
<dbReference type="Gene3D" id="3.30.70.660">
    <property type="entry name" value="Pseudouridine synthase I, catalytic domain, C-terminal subdomain"/>
    <property type="match status" value="1"/>
</dbReference>
<evidence type="ECO:0000256" key="1">
    <source>
        <dbReference type="ARBA" id="ARBA00009375"/>
    </source>
</evidence>
<accession>A0A345T5U6</accession>
<evidence type="ECO:0000313" key="10">
    <source>
        <dbReference type="Proteomes" id="UP000249340"/>
    </source>
</evidence>
<dbReference type="CDD" id="cd02570">
    <property type="entry name" value="PseudoU_synth_EcTruA"/>
    <property type="match status" value="1"/>
</dbReference>
<keyword evidence="2 4" id="KW-0819">tRNA processing</keyword>
<dbReference type="InterPro" id="IPR020095">
    <property type="entry name" value="PsdUridine_synth_TruA_C"/>
</dbReference>
<protein>
    <recommendedName>
        <fullName evidence="4">tRNA pseudouridine synthase A</fullName>
        <ecNumber evidence="4">5.4.99.12</ecNumber>
    </recommendedName>
    <alternativeName>
        <fullName evidence="4">tRNA pseudouridine(38-40) synthase</fullName>
    </alternativeName>
    <alternativeName>
        <fullName evidence="4">tRNA pseudouridylate synthase I</fullName>
    </alternativeName>
    <alternativeName>
        <fullName evidence="4">tRNA-uridine isomerase I</fullName>
    </alternativeName>
</protein>
<proteinExistence type="inferred from homology"/>